<dbReference type="SUPFAM" id="SSF50249">
    <property type="entry name" value="Nucleic acid-binding proteins"/>
    <property type="match status" value="1"/>
</dbReference>
<dbReference type="EMBL" id="AVQL01000125">
    <property type="protein sequence ID" value="KEQ02080.1"/>
    <property type="molecule type" value="Genomic_DNA"/>
</dbReference>
<gene>
    <name evidence="1" type="ORF">SASC598J21_001390</name>
</gene>
<accession>A0A074VI63</accession>
<organism evidence="1 2">
    <name type="scientific">Snodgrassella alvi SCGC AB-598-J21</name>
    <dbReference type="NCBI Taxonomy" id="1385367"/>
    <lineage>
        <taxon>Bacteria</taxon>
        <taxon>Pseudomonadati</taxon>
        <taxon>Pseudomonadota</taxon>
        <taxon>Betaproteobacteria</taxon>
        <taxon>Neisseriales</taxon>
        <taxon>Neisseriaceae</taxon>
        <taxon>Snodgrassella</taxon>
    </lineage>
</organism>
<evidence type="ECO:0000313" key="2">
    <source>
        <dbReference type="Proteomes" id="UP000027644"/>
    </source>
</evidence>
<protein>
    <submittedName>
        <fullName evidence="1">Uncharacterized protein</fullName>
    </submittedName>
</protein>
<dbReference type="Proteomes" id="UP000027644">
    <property type="component" value="Unassembled WGS sequence"/>
</dbReference>
<dbReference type="AlphaFoldDB" id="A0A074VI63"/>
<dbReference type="InterPro" id="IPR012340">
    <property type="entry name" value="NA-bd_OB-fold"/>
</dbReference>
<proteinExistence type="predicted"/>
<name>A0A074VI63_9NEIS</name>
<evidence type="ECO:0000313" key="1">
    <source>
        <dbReference type="EMBL" id="KEQ02080.1"/>
    </source>
</evidence>
<feature type="non-terminal residue" evidence="1">
    <location>
        <position position="58"/>
    </location>
</feature>
<comment type="caution">
    <text evidence="1">The sequence shown here is derived from an EMBL/GenBank/DDBJ whole genome shotgun (WGS) entry which is preliminary data.</text>
</comment>
<reference evidence="1 2" key="1">
    <citation type="journal article" date="2014" name="PLoS Genet.">
        <title>Hidden diversity in honey bee gut symbionts detected by single-cell genomics.</title>
        <authorList>
            <person name="Engel P."/>
            <person name="Stepanauskas R."/>
            <person name="Moran N."/>
        </authorList>
    </citation>
    <scope>NUCLEOTIDE SEQUENCE [LARGE SCALE GENOMIC DNA]</scope>
    <source>
        <strain evidence="1 2">SCGC AB-598-J21</strain>
    </source>
</reference>
<sequence>MLLLFVTMSAADFPFPVSANTLAKLTKLNITNIWDLALHLPLRYEDETHITPIADAQN</sequence>